<dbReference type="EMBL" id="CP000885">
    <property type="protein sequence ID" value="ABX42934.1"/>
    <property type="molecule type" value="Genomic_DNA"/>
</dbReference>
<dbReference type="RefSeq" id="WP_012200587.1">
    <property type="nucleotide sequence ID" value="NC_010001.1"/>
</dbReference>
<organism evidence="1 2">
    <name type="scientific">Lachnoclostridium phytofermentans (strain ATCC 700394 / DSM 18823 / ISDg)</name>
    <name type="common">Clostridium phytofermentans</name>
    <dbReference type="NCBI Taxonomy" id="357809"/>
    <lineage>
        <taxon>Bacteria</taxon>
        <taxon>Bacillati</taxon>
        <taxon>Bacillota</taxon>
        <taxon>Clostridia</taxon>
        <taxon>Lachnospirales</taxon>
        <taxon>Lachnospiraceae</taxon>
    </lineage>
</organism>
<reference evidence="2" key="1">
    <citation type="submission" date="2007-11" db="EMBL/GenBank/DDBJ databases">
        <title>Complete genome sequence of Clostridium phytofermentans ISDg.</title>
        <authorList>
            <person name="Leschine S.B."/>
            <person name="Warnick T.A."/>
            <person name="Blanchard J.L."/>
            <person name="Schnell D.J."/>
            <person name="Petit E.L."/>
            <person name="LaTouf W.G."/>
            <person name="Copeland A."/>
            <person name="Lucas S."/>
            <person name="Lapidus A."/>
            <person name="Barry K."/>
            <person name="Glavina del Rio T."/>
            <person name="Dalin E."/>
            <person name="Tice H."/>
            <person name="Pitluck S."/>
            <person name="Kiss H."/>
            <person name="Brettin T."/>
            <person name="Bruce D."/>
            <person name="Detter J.C."/>
            <person name="Han C."/>
            <person name="Kuske C."/>
            <person name="Schmutz J."/>
            <person name="Larimer F."/>
            <person name="Land M."/>
            <person name="Hauser L."/>
            <person name="Kyrpides N."/>
            <person name="Kim E.A."/>
            <person name="Richardson P."/>
        </authorList>
    </citation>
    <scope>NUCLEOTIDE SEQUENCE [LARGE SCALE GENOMIC DNA]</scope>
    <source>
        <strain evidence="2">ATCC 700394 / DSM 18823 / ISDg</strain>
    </source>
</reference>
<protein>
    <submittedName>
        <fullName evidence="1">Uncharacterized protein</fullName>
    </submittedName>
</protein>
<dbReference type="OrthoDB" id="3229063at2"/>
<sequence>MKDMIFRYHYRGHISYDGDFNLEEKLAETKVHIRKLILEHKVMTACLYRHENMLFAYYEAIGDKLSPEEVFGNLHSCLAKWPGEDAPRDWVRMHHIYWHCIPEGVEDWKRATRPELRRGRIAYLKSDTMFEYVYHHVAITDEGLLVGDKYQSIGLHENILFSYFEEPKTEINIKRDASKPSKAIEDWLRVDPGAHFILWENDQHFTFIETLIAMGENDELLN</sequence>
<accession>A9KMI0</accession>
<dbReference type="Proteomes" id="UP000000370">
    <property type="component" value="Chromosome"/>
</dbReference>
<dbReference type="AlphaFoldDB" id="A9KMI0"/>
<gene>
    <name evidence="1" type="ordered locus">Cphy_2573</name>
</gene>
<dbReference type="eggNOG" id="ENOG5032YTE">
    <property type="taxonomic scope" value="Bacteria"/>
</dbReference>
<keyword evidence="2" id="KW-1185">Reference proteome</keyword>
<name>A9KMI0_LACP7</name>
<dbReference type="HOGENOM" id="CLU_103269_0_0_9"/>
<evidence type="ECO:0000313" key="1">
    <source>
        <dbReference type="EMBL" id="ABX42934.1"/>
    </source>
</evidence>
<dbReference type="KEGG" id="cpy:Cphy_2573"/>
<proteinExistence type="predicted"/>
<evidence type="ECO:0000313" key="2">
    <source>
        <dbReference type="Proteomes" id="UP000000370"/>
    </source>
</evidence>